<feature type="region of interest" description="Disordered" evidence="1">
    <location>
        <begin position="50"/>
        <end position="132"/>
    </location>
</feature>
<evidence type="ECO:0000313" key="2">
    <source>
        <dbReference type="EMBL" id="MBY04815.1"/>
    </source>
</evidence>
<sequence>MFQNLAMHIPSYQDATGGSSSPFMHPGPPVYVPGSRPLMPLPHQYMHHHQVTSLGGPSSASTGSPPIPISSSSAATSSNSTSASSVCATGSSRSTHHHHSSHLGGVWNQAVRSSDSSPYSNPTPAHGALSHHGRFSFQNHTSMSGVGSCRDSSSPYLSRSNGLGSYAGYMGDNVGPWVGVDTSSLSHVQGIQGSMSPALGRLSVVGALCPESL</sequence>
<feature type="compositionally biased region" description="Low complexity" evidence="1">
    <location>
        <begin position="52"/>
        <end position="85"/>
    </location>
</feature>
<dbReference type="AlphaFoldDB" id="A0A2R5L5Q3"/>
<feature type="compositionally biased region" description="Polar residues" evidence="1">
    <location>
        <begin position="110"/>
        <end position="123"/>
    </location>
</feature>
<evidence type="ECO:0000256" key="1">
    <source>
        <dbReference type="SAM" id="MobiDB-lite"/>
    </source>
</evidence>
<dbReference type="EMBL" id="GGLE01000689">
    <property type="protein sequence ID" value="MBY04815.1"/>
    <property type="molecule type" value="Transcribed_RNA"/>
</dbReference>
<accession>A0A2R5L5Q3</accession>
<organism evidence="2">
    <name type="scientific">Ornithodoros turicata</name>
    <dbReference type="NCBI Taxonomy" id="34597"/>
    <lineage>
        <taxon>Eukaryota</taxon>
        <taxon>Metazoa</taxon>
        <taxon>Ecdysozoa</taxon>
        <taxon>Arthropoda</taxon>
        <taxon>Chelicerata</taxon>
        <taxon>Arachnida</taxon>
        <taxon>Acari</taxon>
        <taxon>Parasitiformes</taxon>
        <taxon>Ixodida</taxon>
        <taxon>Ixodoidea</taxon>
        <taxon>Argasidae</taxon>
        <taxon>Ornithodorinae</taxon>
        <taxon>Ornithodoros</taxon>
    </lineage>
</organism>
<proteinExistence type="predicted"/>
<name>A0A2R5L5Q3_9ACAR</name>
<protein>
    <submittedName>
        <fullName evidence="2">Uncharacterized protein</fullName>
    </submittedName>
</protein>
<reference evidence="2" key="1">
    <citation type="submission" date="2018-03" db="EMBL/GenBank/DDBJ databases">
        <title>The relapsing fever spirochete Borrelia turicatae persists in the highly oxidative environment of its soft-bodied tick vector.</title>
        <authorList>
            <person name="Bourret T.J."/>
            <person name="Boyle W.K."/>
            <person name="Valenzuela J.G."/>
            <person name="Oliveira F."/>
            <person name="Lopez J.E."/>
        </authorList>
    </citation>
    <scope>NUCLEOTIDE SEQUENCE</scope>
    <source>
        <strain evidence="2">Kansas strain/isolate</strain>
        <tissue evidence="2">Salivary glands</tissue>
    </source>
</reference>